<name>A0A562SDU4_9BACT</name>
<dbReference type="Proteomes" id="UP000316167">
    <property type="component" value="Unassembled WGS sequence"/>
</dbReference>
<gene>
    <name evidence="1" type="ORF">IQ13_3833</name>
</gene>
<reference evidence="1 2" key="1">
    <citation type="journal article" date="2015" name="Stand. Genomic Sci.">
        <title>Genomic Encyclopedia of Bacterial and Archaeal Type Strains, Phase III: the genomes of soil and plant-associated and newly described type strains.</title>
        <authorList>
            <person name="Whitman W.B."/>
            <person name="Woyke T."/>
            <person name="Klenk H.P."/>
            <person name="Zhou Y."/>
            <person name="Lilburn T.G."/>
            <person name="Beck B.J."/>
            <person name="De Vos P."/>
            <person name="Vandamme P."/>
            <person name="Eisen J.A."/>
            <person name="Garrity G."/>
            <person name="Hugenholtz P."/>
            <person name="Kyrpides N.C."/>
        </authorList>
    </citation>
    <scope>NUCLEOTIDE SEQUENCE [LARGE SCALE GENOMIC DNA]</scope>
    <source>
        <strain evidence="1 2">CGMCC 1.7271</strain>
    </source>
</reference>
<keyword evidence="2" id="KW-1185">Reference proteome</keyword>
<dbReference type="OrthoDB" id="676564at2"/>
<organism evidence="1 2">
    <name type="scientific">Lacibacter cauensis</name>
    <dbReference type="NCBI Taxonomy" id="510947"/>
    <lineage>
        <taxon>Bacteria</taxon>
        <taxon>Pseudomonadati</taxon>
        <taxon>Bacteroidota</taxon>
        <taxon>Chitinophagia</taxon>
        <taxon>Chitinophagales</taxon>
        <taxon>Chitinophagaceae</taxon>
        <taxon>Lacibacter</taxon>
    </lineage>
</organism>
<proteinExistence type="predicted"/>
<dbReference type="EMBL" id="VLLE01000006">
    <property type="protein sequence ID" value="TWI79429.1"/>
    <property type="molecule type" value="Genomic_DNA"/>
</dbReference>
<evidence type="ECO:0000313" key="2">
    <source>
        <dbReference type="Proteomes" id="UP000316167"/>
    </source>
</evidence>
<dbReference type="AlphaFoldDB" id="A0A562SDU4"/>
<accession>A0A562SDU4</accession>
<protein>
    <submittedName>
        <fullName evidence="1">Uncharacterized protein</fullName>
    </submittedName>
</protein>
<sequence length="124" mass="14129">MQAEELAMETVITIDSAKLVLTGSFKGETETLEGDIVEIVSCEWSEYLKNGKTEYRIVVDKDGQSMKSIMILESENGNTTITFFEEDKDDSKLQFVIHEYTVTEIIKPATNKPEQKTKKQKRKS</sequence>
<dbReference type="RefSeq" id="WP_144888193.1">
    <property type="nucleotide sequence ID" value="NZ_VLLE01000006.1"/>
</dbReference>
<evidence type="ECO:0000313" key="1">
    <source>
        <dbReference type="EMBL" id="TWI79429.1"/>
    </source>
</evidence>
<comment type="caution">
    <text evidence="1">The sequence shown here is derived from an EMBL/GenBank/DDBJ whole genome shotgun (WGS) entry which is preliminary data.</text>
</comment>